<dbReference type="AlphaFoldDB" id="F4NUM5"/>
<protein>
    <recommendedName>
        <fullName evidence="5">CoA-transferase family III</fullName>
    </recommendedName>
</protein>
<dbReference type="STRING" id="684364.F4NUM5"/>
<evidence type="ECO:0008006" key="5">
    <source>
        <dbReference type="Google" id="ProtNLM"/>
    </source>
</evidence>
<evidence type="ECO:0000256" key="1">
    <source>
        <dbReference type="ARBA" id="ARBA00008383"/>
    </source>
</evidence>
<keyword evidence="4" id="KW-1185">Reference proteome</keyword>
<dbReference type="Gene3D" id="3.30.1540.10">
    <property type="entry name" value="formyl-coa transferase, domain 3"/>
    <property type="match status" value="1"/>
</dbReference>
<dbReference type="GO" id="GO:0005739">
    <property type="term" value="C:mitochondrion"/>
    <property type="evidence" value="ECO:0000318"/>
    <property type="project" value="GO_Central"/>
</dbReference>
<comment type="similarity">
    <text evidence="1">Belongs to the CoA-transferase III family.</text>
</comment>
<evidence type="ECO:0000256" key="2">
    <source>
        <dbReference type="ARBA" id="ARBA00022679"/>
    </source>
</evidence>
<dbReference type="RefSeq" id="XP_006675083.1">
    <property type="nucleotide sequence ID" value="XM_006675020.1"/>
</dbReference>
<dbReference type="Proteomes" id="UP000007241">
    <property type="component" value="Unassembled WGS sequence"/>
</dbReference>
<dbReference type="Pfam" id="PF02515">
    <property type="entry name" value="CoA_transf_3"/>
    <property type="match status" value="1"/>
</dbReference>
<reference evidence="3 4" key="1">
    <citation type="submission" date="2009-12" db="EMBL/GenBank/DDBJ databases">
        <title>The draft genome of Batrachochytrium dendrobatidis.</title>
        <authorList>
            <consortium name="US DOE Joint Genome Institute (JGI-PGF)"/>
            <person name="Kuo A."/>
            <person name="Salamov A."/>
            <person name="Schmutz J."/>
            <person name="Lucas S."/>
            <person name="Pitluck S."/>
            <person name="Rosenblum E."/>
            <person name="Stajich J."/>
            <person name="Eisen M."/>
            <person name="Grigoriev I.V."/>
        </authorList>
    </citation>
    <scope>NUCLEOTIDE SEQUENCE [LARGE SCALE GENOMIC DNA]</scope>
    <source>
        <strain evidence="4">JAM81 / FGSC 10211</strain>
    </source>
</reference>
<dbReference type="Gene3D" id="3.40.50.10540">
    <property type="entry name" value="Crotonobetainyl-coa:carnitine coa-transferase, domain 1"/>
    <property type="match status" value="1"/>
</dbReference>
<dbReference type="PANTHER" id="PTHR48207:SF3">
    <property type="entry name" value="SUCCINATE--HYDROXYMETHYLGLUTARATE COA-TRANSFERASE"/>
    <property type="match status" value="1"/>
</dbReference>
<dbReference type="HOGENOM" id="CLU_033975_0_1_1"/>
<dbReference type="InterPro" id="IPR023606">
    <property type="entry name" value="CoA-Trfase_III_dom_1_sf"/>
</dbReference>
<gene>
    <name evidence="3" type="ORF">BATDEDRAFT_9127</name>
</gene>
<organism evidence="3 4">
    <name type="scientific">Batrachochytrium dendrobatidis (strain JAM81 / FGSC 10211)</name>
    <name type="common">Frog chytrid fungus</name>
    <dbReference type="NCBI Taxonomy" id="684364"/>
    <lineage>
        <taxon>Eukaryota</taxon>
        <taxon>Fungi</taxon>
        <taxon>Fungi incertae sedis</taxon>
        <taxon>Chytridiomycota</taxon>
        <taxon>Chytridiomycota incertae sedis</taxon>
        <taxon>Chytridiomycetes</taxon>
        <taxon>Rhizophydiales</taxon>
        <taxon>Rhizophydiales incertae sedis</taxon>
        <taxon>Batrachochytrium</taxon>
    </lineage>
</organism>
<sequence>MSRITTKIASRLPSVCVRARPAFICASVSLFNPLNSTQWLRSSRGFSTTVLSSAPIDIPSKSTTTNGPLSGIRILDLSRVLAGPYCTMILGDMGAEVIKVENTGSGDDTRTWGPPFAPNKDGSTTNQESAYFLGVNRNKKSIQVNFKTPQGLAIIKKLAASADVLVENYIPGKLDAIGLGYEAMQKINPRLVYASITGYGPDGPYKSHAGYDLIIEAEAGLMHITGEQDGPPVKVGVAVTDIITGLYTHGAILAALMARNRTGRGQKIDSSLLECQVAALANIAHNYLVAGQEAKRWGTQHSAIVPYQAFPTQDGDVVIGVGNDKQFAKLCEALKQPDLAFEEKFATNRSRVQNRKELVTNVSRQTYTRQEMLDMLDTLGIPFGPVNNLEQTFSHPQVLHRKMVVEVDHPKSGKIKLVGVPVKYSDTKPSVRLPPPLLGQHTRNVLVDDLGFSDAEVDELKAKGVV</sequence>
<dbReference type="EMBL" id="GL882879">
    <property type="protein sequence ID" value="EGF84024.1"/>
    <property type="molecule type" value="Genomic_DNA"/>
</dbReference>
<dbReference type="InParanoid" id="F4NUM5"/>
<dbReference type="SUPFAM" id="SSF89796">
    <property type="entry name" value="CoA-transferase family III (CaiB/BaiF)"/>
    <property type="match status" value="1"/>
</dbReference>
<keyword evidence="2" id="KW-0808">Transferase</keyword>
<evidence type="ECO:0000313" key="4">
    <source>
        <dbReference type="Proteomes" id="UP000007241"/>
    </source>
</evidence>
<dbReference type="InterPro" id="IPR044855">
    <property type="entry name" value="CoA-Trfase_III_dom3_sf"/>
</dbReference>
<dbReference type="OMA" id="IIAGPYC"/>
<dbReference type="PANTHER" id="PTHR48207">
    <property type="entry name" value="SUCCINATE--HYDROXYMETHYLGLUTARATE COA-TRANSFERASE"/>
    <property type="match status" value="1"/>
</dbReference>
<accession>F4NUM5</accession>
<evidence type="ECO:0000313" key="3">
    <source>
        <dbReference type="EMBL" id="EGF84024.1"/>
    </source>
</evidence>
<dbReference type="GeneID" id="18244208"/>
<dbReference type="OrthoDB" id="5863171at2759"/>
<proteinExistence type="inferred from homology"/>
<dbReference type="InterPro" id="IPR050483">
    <property type="entry name" value="CoA-transferase_III_domain"/>
</dbReference>
<name>F4NUM5_BATDJ</name>
<dbReference type="InterPro" id="IPR003673">
    <property type="entry name" value="CoA-Trfase_fam_III"/>
</dbReference>
<dbReference type="GO" id="GO:0047369">
    <property type="term" value="F:succinate-hydroxymethylglutarate CoA-transferase activity"/>
    <property type="evidence" value="ECO:0000318"/>
    <property type="project" value="GO_Central"/>
</dbReference>